<dbReference type="Proteomes" id="UP000295008">
    <property type="component" value="Unassembled WGS sequence"/>
</dbReference>
<evidence type="ECO:0000256" key="4">
    <source>
        <dbReference type="ARBA" id="ARBA00022490"/>
    </source>
</evidence>
<dbReference type="NCBIfam" id="NF005574">
    <property type="entry name" value="PRK07259.1"/>
    <property type="match status" value="1"/>
</dbReference>
<evidence type="ECO:0000259" key="10">
    <source>
        <dbReference type="Pfam" id="PF01180"/>
    </source>
</evidence>
<evidence type="ECO:0000256" key="1">
    <source>
        <dbReference type="ARBA" id="ARBA00004496"/>
    </source>
</evidence>
<feature type="binding site" evidence="9">
    <location>
        <position position="23"/>
    </location>
    <ligand>
        <name>FMN</name>
        <dbReference type="ChEBI" id="CHEBI:58210"/>
    </ligand>
</feature>
<comment type="cofactor">
    <cofactor evidence="9">
        <name>FMN</name>
        <dbReference type="ChEBI" id="CHEBI:58210"/>
    </cofactor>
    <text evidence="9">Binds 1 FMN per subunit.</text>
</comment>
<reference evidence="11 12" key="1">
    <citation type="submission" date="2019-03" db="EMBL/GenBank/DDBJ databases">
        <title>Genomic Encyclopedia of Type Strains, Phase IV (KMG-IV): sequencing the most valuable type-strain genomes for metagenomic binning, comparative biology and taxonomic classification.</title>
        <authorList>
            <person name="Goeker M."/>
        </authorList>
    </citation>
    <scope>NUCLEOTIDE SEQUENCE [LARGE SCALE GENOMIC DNA]</scope>
    <source>
        <strain evidence="11 12">LX-B</strain>
    </source>
</reference>
<organism evidence="11 12">
    <name type="scientific">Hydrogenispora ethanolica</name>
    <dbReference type="NCBI Taxonomy" id="1082276"/>
    <lineage>
        <taxon>Bacteria</taxon>
        <taxon>Bacillati</taxon>
        <taxon>Bacillota</taxon>
        <taxon>Hydrogenispora</taxon>
    </lineage>
</organism>
<dbReference type="InterPro" id="IPR012135">
    <property type="entry name" value="Dihydroorotate_DH_1_2"/>
</dbReference>
<sequence length="307" mass="32916">MNEPSLEIRLAGLTLRNPVLPASGTYGYGREYLPFFAPDTFGAVVTKGVSLEPWPGNPPPRVYETPAGMLNAIGLQNPGVEAFIREAIPFLRPFQTPVIVNVVGKTIPDYVGVVERLTDYSEISGFELNISCPNVKEGGMAFGTDPETAYRVTREVRRATRKPLIVKLSPNVTDVTLIAQRVEEAGADCLSLINTLLGMAIDIRKGRPVLANVVGGLSGPAIKPVALRMVWQVYRKVSLPLIGIGGIATAADAIEFMMAGASAVAIGTGTFHDPMTPARVVAGIKEFLAEQRTDLKSLIGLAHRAIR</sequence>
<dbReference type="InterPro" id="IPR033888">
    <property type="entry name" value="DHOD_1B"/>
</dbReference>
<feature type="domain" description="Dihydroorotate dehydrogenase catalytic" evidence="10">
    <location>
        <begin position="6"/>
        <end position="288"/>
    </location>
</feature>
<evidence type="ECO:0000256" key="6">
    <source>
        <dbReference type="ARBA" id="ARBA00022643"/>
    </source>
</evidence>
<evidence type="ECO:0000256" key="9">
    <source>
        <dbReference type="HAMAP-Rule" id="MF_00224"/>
    </source>
</evidence>
<dbReference type="HAMAP" id="MF_00224">
    <property type="entry name" value="DHO_dh_type1"/>
    <property type="match status" value="1"/>
</dbReference>
<comment type="catalytic activity">
    <reaction evidence="9">
        <text>(S)-dihydroorotate + A = orotate + AH2</text>
        <dbReference type="Rhea" id="RHEA:18073"/>
        <dbReference type="ChEBI" id="CHEBI:13193"/>
        <dbReference type="ChEBI" id="CHEBI:17499"/>
        <dbReference type="ChEBI" id="CHEBI:30839"/>
        <dbReference type="ChEBI" id="CHEBI:30864"/>
    </reaction>
</comment>
<dbReference type="FunFam" id="3.20.20.70:FF:000027">
    <property type="entry name" value="Dihydropyrimidine dehydrogenase [NADP(+)]"/>
    <property type="match status" value="1"/>
</dbReference>
<dbReference type="InterPro" id="IPR024920">
    <property type="entry name" value="Dihydroorotate_DH_1"/>
</dbReference>
<dbReference type="GO" id="GO:0006207">
    <property type="term" value="P:'de novo' pyrimidine nucleobase biosynthetic process"/>
    <property type="evidence" value="ECO:0007669"/>
    <property type="project" value="InterPro"/>
</dbReference>
<dbReference type="GO" id="GO:0004152">
    <property type="term" value="F:dihydroorotate dehydrogenase activity"/>
    <property type="evidence" value="ECO:0007669"/>
    <property type="project" value="UniProtKB-UniRule"/>
</dbReference>
<comment type="caution">
    <text evidence="11">The sequence shown here is derived from an EMBL/GenBank/DDBJ whole genome shotgun (WGS) entry which is preliminary data.</text>
</comment>
<dbReference type="NCBIfam" id="TIGR01037">
    <property type="entry name" value="pyrD_sub1_fam"/>
    <property type="match status" value="1"/>
</dbReference>
<feature type="active site" description="Nucleophile" evidence="9">
    <location>
        <position position="132"/>
    </location>
</feature>
<dbReference type="EC" id="1.3.-.-" evidence="9"/>
<accession>A0A4R1QMG7</accession>
<feature type="binding site" evidence="9">
    <location>
        <begin position="71"/>
        <end position="75"/>
    </location>
    <ligand>
        <name>substrate</name>
    </ligand>
</feature>
<comment type="pathway">
    <text evidence="2 9">Pyrimidine metabolism; UMP biosynthesis via de novo pathway.</text>
</comment>
<dbReference type="CDD" id="cd04740">
    <property type="entry name" value="DHOD_1B_like"/>
    <property type="match status" value="1"/>
</dbReference>
<dbReference type="SUPFAM" id="SSF51395">
    <property type="entry name" value="FMN-linked oxidoreductases"/>
    <property type="match status" value="1"/>
</dbReference>
<protein>
    <recommendedName>
        <fullName evidence="9">Dihydroorotate dehydrogenase</fullName>
        <shortName evidence="9">DHOD</shortName>
        <shortName evidence="9">DHODase</shortName>
        <shortName evidence="9">DHOdehase</shortName>
        <ecNumber evidence="9">1.3.-.-</ecNumber>
    </recommendedName>
</protein>
<feature type="binding site" evidence="9">
    <location>
        <position position="167"/>
    </location>
    <ligand>
        <name>FMN</name>
        <dbReference type="ChEBI" id="CHEBI:58210"/>
    </ligand>
</feature>
<feature type="binding site" evidence="9">
    <location>
        <position position="47"/>
    </location>
    <ligand>
        <name>substrate</name>
    </ligand>
</feature>
<dbReference type="RefSeq" id="WP_132017881.1">
    <property type="nucleotide sequence ID" value="NZ_SLUN01000059.1"/>
</dbReference>
<evidence type="ECO:0000256" key="7">
    <source>
        <dbReference type="ARBA" id="ARBA00022975"/>
    </source>
</evidence>
<keyword evidence="6 9" id="KW-0288">FMN</keyword>
<dbReference type="GO" id="GO:0005737">
    <property type="term" value="C:cytoplasm"/>
    <property type="evidence" value="ECO:0007669"/>
    <property type="project" value="UniProtKB-SubCell"/>
</dbReference>
<gene>
    <name evidence="9" type="primary">pyrD</name>
    <name evidence="11" type="ORF">EDC14_10598</name>
</gene>
<evidence type="ECO:0000313" key="11">
    <source>
        <dbReference type="EMBL" id="TCL54866.1"/>
    </source>
</evidence>
<feature type="binding site" evidence="9">
    <location>
        <begin position="47"/>
        <end position="48"/>
    </location>
    <ligand>
        <name>FMN</name>
        <dbReference type="ChEBI" id="CHEBI:58210"/>
    </ligand>
</feature>
<feature type="binding site" evidence="9">
    <location>
        <position position="129"/>
    </location>
    <ligand>
        <name>FMN</name>
        <dbReference type="ChEBI" id="CHEBI:58210"/>
    </ligand>
</feature>
<feature type="binding site" evidence="9">
    <location>
        <begin position="194"/>
        <end position="195"/>
    </location>
    <ligand>
        <name>substrate</name>
    </ligand>
</feature>
<feature type="binding site" evidence="9">
    <location>
        <position position="219"/>
    </location>
    <ligand>
        <name>FMN</name>
        <dbReference type="ChEBI" id="CHEBI:58210"/>
    </ligand>
</feature>
<dbReference type="GO" id="GO:0044205">
    <property type="term" value="P:'de novo' UMP biosynthetic process"/>
    <property type="evidence" value="ECO:0007669"/>
    <property type="project" value="UniProtKB-UniRule"/>
</dbReference>
<keyword evidence="4 9" id="KW-0963">Cytoplasm</keyword>
<name>A0A4R1QMG7_HYDET</name>
<keyword evidence="12" id="KW-1185">Reference proteome</keyword>
<comment type="function">
    <text evidence="9">Catalyzes the conversion of dihydroorotate to orotate.</text>
</comment>
<feature type="binding site" evidence="9">
    <location>
        <position position="129"/>
    </location>
    <ligand>
        <name>substrate</name>
    </ligand>
</feature>
<dbReference type="InterPro" id="IPR049622">
    <property type="entry name" value="Dihydroorotate_DH_I"/>
</dbReference>
<dbReference type="EMBL" id="SLUN01000059">
    <property type="protein sequence ID" value="TCL54866.1"/>
    <property type="molecule type" value="Genomic_DNA"/>
</dbReference>
<evidence type="ECO:0000256" key="2">
    <source>
        <dbReference type="ARBA" id="ARBA00004725"/>
    </source>
</evidence>
<dbReference type="InterPro" id="IPR005720">
    <property type="entry name" value="Dihydroorotate_DH_cat"/>
</dbReference>
<evidence type="ECO:0000256" key="8">
    <source>
        <dbReference type="ARBA" id="ARBA00023002"/>
    </source>
</evidence>
<dbReference type="UniPathway" id="UPA00070"/>
<comment type="subcellular location">
    <subcellularLocation>
        <location evidence="1 9">Cytoplasm</location>
    </subcellularLocation>
</comment>
<dbReference type="OrthoDB" id="9794954at2"/>
<evidence type="ECO:0000313" key="12">
    <source>
        <dbReference type="Proteomes" id="UP000295008"/>
    </source>
</evidence>
<proteinExistence type="inferred from homology"/>
<dbReference type="PIRSF" id="PIRSF000164">
    <property type="entry name" value="DHO_oxidase"/>
    <property type="match status" value="1"/>
</dbReference>
<dbReference type="Pfam" id="PF01180">
    <property type="entry name" value="DHO_dh"/>
    <property type="match status" value="1"/>
</dbReference>
<feature type="binding site" evidence="9">
    <location>
        <position position="101"/>
    </location>
    <ligand>
        <name>FMN</name>
        <dbReference type="ChEBI" id="CHEBI:58210"/>
    </ligand>
</feature>
<dbReference type="PROSITE" id="PS00912">
    <property type="entry name" value="DHODEHASE_2"/>
    <property type="match status" value="1"/>
</dbReference>
<keyword evidence="8 9" id="KW-0560">Oxidoreductase</keyword>
<keyword evidence="5 9" id="KW-0285">Flavoprotein</keyword>
<dbReference type="InterPro" id="IPR013785">
    <property type="entry name" value="Aldolase_TIM"/>
</dbReference>
<feature type="binding site" evidence="9">
    <location>
        <begin position="245"/>
        <end position="246"/>
    </location>
    <ligand>
        <name>FMN</name>
        <dbReference type="ChEBI" id="CHEBI:58210"/>
    </ligand>
</feature>
<evidence type="ECO:0000256" key="3">
    <source>
        <dbReference type="ARBA" id="ARBA00008008"/>
    </source>
</evidence>
<keyword evidence="7 9" id="KW-0665">Pyrimidine biosynthesis</keyword>
<dbReference type="InterPro" id="IPR050074">
    <property type="entry name" value="DHO_dehydrogenase"/>
</dbReference>
<dbReference type="Gene3D" id="3.20.20.70">
    <property type="entry name" value="Aldolase class I"/>
    <property type="match status" value="1"/>
</dbReference>
<dbReference type="PANTHER" id="PTHR48109:SF1">
    <property type="entry name" value="DIHYDROOROTATE DEHYDROGENASE (FUMARATE)"/>
    <property type="match status" value="1"/>
</dbReference>
<feature type="binding site" evidence="9">
    <location>
        <begin position="267"/>
        <end position="268"/>
    </location>
    <ligand>
        <name>FMN</name>
        <dbReference type="ChEBI" id="CHEBI:58210"/>
    </ligand>
</feature>
<feature type="binding site" evidence="9">
    <location>
        <position position="193"/>
    </location>
    <ligand>
        <name>FMN</name>
        <dbReference type="ChEBI" id="CHEBI:58210"/>
    </ligand>
</feature>
<dbReference type="InterPro" id="IPR001295">
    <property type="entry name" value="Dihydroorotate_DH_CS"/>
</dbReference>
<dbReference type="AlphaFoldDB" id="A0A4R1QMG7"/>
<dbReference type="PANTHER" id="PTHR48109">
    <property type="entry name" value="DIHYDROOROTATE DEHYDROGENASE (QUINONE), MITOCHONDRIAL-RELATED"/>
    <property type="match status" value="1"/>
</dbReference>
<evidence type="ECO:0000256" key="5">
    <source>
        <dbReference type="ARBA" id="ARBA00022630"/>
    </source>
</evidence>
<comment type="similarity">
    <text evidence="3 9">Belongs to the dihydroorotate dehydrogenase family. Type 1 subfamily.</text>
</comment>